<evidence type="ECO:0000259" key="3">
    <source>
        <dbReference type="PROSITE" id="PS50977"/>
    </source>
</evidence>
<reference evidence="5" key="1">
    <citation type="submission" date="2018-02" db="EMBL/GenBank/DDBJ databases">
        <title>Genome sequencing of Solimonas sp. HR-BB.</title>
        <authorList>
            <person name="Lee Y."/>
            <person name="Jeon C.O."/>
        </authorList>
    </citation>
    <scope>NUCLEOTIDE SEQUENCE [LARGE SCALE GENOMIC DNA]</scope>
    <source>
        <strain evidence="5">HR-E</strain>
    </source>
</reference>
<dbReference type="PANTHER" id="PTHR30055">
    <property type="entry name" value="HTH-TYPE TRANSCRIPTIONAL REGULATOR RUTR"/>
    <property type="match status" value="1"/>
</dbReference>
<evidence type="ECO:0000313" key="5">
    <source>
        <dbReference type="Proteomes" id="UP000243900"/>
    </source>
</evidence>
<dbReference type="RefSeq" id="WP_105191816.1">
    <property type="nucleotide sequence ID" value="NZ_PTQZ01000073.1"/>
</dbReference>
<comment type="caution">
    <text evidence="4">The sequence shown here is derived from an EMBL/GenBank/DDBJ whole genome shotgun (WGS) entry which is preliminary data.</text>
</comment>
<dbReference type="InterPro" id="IPR001647">
    <property type="entry name" value="HTH_TetR"/>
</dbReference>
<organism evidence="4 5">
    <name type="scientific">Amnimonas aquatica</name>
    <dbReference type="NCBI Taxonomy" id="2094561"/>
    <lineage>
        <taxon>Bacteria</taxon>
        <taxon>Pseudomonadati</taxon>
        <taxon>Pseudomonadota</taxon>
        <taxon>Gammaproteobacteria</taxon>
        <taxon>Moraxellales</taxon>
        <taxon>Moraxellaceae</taxon>
        <taxon>Amnimonas</taxon>
    </lineage>
</organism>
<protein>
    <submittedName>
        <fullName evidence="4">TetR family transcriptional regulator</fullName>
    </submittedName>
</protein>
<evidence type="ECO:0000256" key="1">
    <source>
        <dbReference type="ARBA" id="ARBA00023125"/>
    </source>
</evidence>
<dbReference type="PANTHER" id="PTHR30055:SF223">
    <property type="entry name" value="HTH-TYPE TRANSCRIPTIONAL REGULATOR UIDR"/>
    <property type="match status" value="1"/>
</dbReference>
<accession>A0A2P6AT37</accession>
<feature type="DNA-binding region" description="H-T-H motif" evidence="2">
    <location>
        <begin position="37"/>
        <end position="56"/>
    </location>
</feature>
<dbReference type="Gene3D" id="1.10.357.10">
    <property type="entry name" value="Tetracycline Repressor, domain 2"/>
    <property type="match status" value="1"/>
</dbReference>
<name>A0A2P6AT37_9GAMM</name>
<dbReference type="SUPFAM" id="SSF46689">
    <property type="entry name" value="Homeodomain-like"/>
    <property type="match status" value="1"/>
</dbReference>
<evidence type="ECO:0000256" key="2">
    <source>
        <dbReference type="PROSITE-ProRule" id="PRU00335"/>
    </source>
</evidence>
<dbReference type="InterPro" id="IPR009057">
    <property type="entry name" value="Homeodomain-like_sf"/>
</dbReference>
<dbReference type="Pfam" id="PF00440">
    <property type="entry name" value="TetR_N"/>
    <property type="match status" value="1"/>
</dbReference>
<feature type="domain" description="HTH tetR-type" evidence="3">
    <location>
        <begin position="14"/>
        <end position="74"/>
    </location>
</feature>
<evidence type="ECO:0000313" key="4">
    <source>
        <dbReference type="EMBL" id="PQA45447.1"/>
    </source>
</evidence>
<dbReference type="PRINTS" id="PR00455">
    <property type="entry name" value="HTHTETR"/>
</dbReference>
<dbReference type="InterPro" id="IPR025722">
    <property type="entry name" value="TetR"/>
</dbReference>
<dbReference type="OrthoDB" id="8770705at2"/>
<dbReference type="Pfam" id="PF13972">
    <property type="entry name" value="TetR"/>
    <property type="match status" value="1"/>
</dbReference>
<dbReference type="PROSITE" id="PS50977">
    <property type="entry name" value="HTH_TETR_2"/>
    <property type="match status" value="1"/>
</dbReference>
<dbReference type="GO" id="GO:0003700">
    <property type="term" value="F:DNA-binding transcription factor activity"/>
    <property type="evidence" value="ECO:0007669"/>
    <property type="project" value="TreeGrafter"/>
</dbReference>
<dbReference type="GO" id="GO:0000976">
    <property type="term" value="F:transcription cis-regulatory region binding"/>
    <property type="evidence" value="ECO:0007669"/>
    <property type="project" value="TreeGrafter"/>
</dbReference>
<proteinExistence type="predicted"/>
<dbReference type="AlphaFoldDB" id="A0A2P6AT37"/>
<keyword evidence="1 2" id="KW-0238">DNA-binding</keyword>
<dbReference type="EMBL" id="PTQZ01000073">
    <property type="protein sequence ID" value="PQA45447.1"/>
    <property type="molecule type" value="Genomic_DNA"/>
</dbReference>
<keyword evidence="5" id="KW-1185">Reference proteome</keyword>
<sequence length="231" mass="26667">MNTKLAATPRQSKPKTRDRILARSLELFNEQGERQMSTNHIAAALGMSPGNLYYHFKNKDAIIFELFLEYTDHMRAALTLPEDRQLTQADKIVLFEKIMGTLWRYRFLHRDMTHLLDNAEMRDSYRAFARQAMVSVSHLYRLQVESGLVEATEEEIMALTTTIWITATNWVTFLSTTGFFGYAEPLTEAMLRQGLYQVICLEAPYLRGEARSGLEALKARYGAALRIEEDW</sequence>
<dbReference type="InterPro" id="IPR050109">
    <property type="entry name" value="HTH-type_TetR-like_transc_reg"/>
</dbReference>
<dbReference type="Proteomes" id="UP000243900">
    <property type="component" value="Unassembled WGS sequence"/>
</dbReference>
<gene>
    <name evidence="4" type="ORF">C5O18_04440</name>
</gene>